<dbReference type="Proteomes" id="UP001304243">
    <property type="component" value="Unassembled WGS sequence"/>
</dbReference>
<evidence type="ECO:0000259" key="6">
    <source>
        <dbReference type="PROSITE" id="PS50023"/>
    </source>
</evidence>
<keyword evidence="1" id="KW-0343">GTPase activation</keyword>
<dbReference type="AlphaFoldDB" id="A0AAN7DRP9"/>
<name>A0AAN7DRP9_9FUNG</name>
<dbReference type="GeneID" id="89947809"/>
<evidence type="ECO:0000256" key="5">
    <source>
        <dbReference type="SAM" id="MobiDB-lite"/>
    </source>
</evidence>
<dbReference type="SMART" id="SM00132">
    <property type="entry name" value="LIM"/>
    <property type="match status" value="1"/>
</dbReference>
<protein>
    <recommendedName>
        <fullName evidence="10">Rho-type GTPase-activating protein 1</fullName>
    </recommendedName>
</protein>
<evidence type="ECO:0000256" key="4">
    <source>
        <dbReference type="PROSITE-ProRule" id="PRU00125"/>
    </source>
</evidence>
<dbReference type="GO" id="GO:0005737">
    <property type="term" value="C:cytoplasm"/>
    <property type="evidence" value="ECO:0007669"/>
    <property type="project" value="TreeGrafter"/>
</dbReference>
<evidence type="ECO:0000256" key="1">
    <source>
        <dbReference type="ARBA" id="ARBA00022468"/>
    </source>
</evidence>
<comment type="caution">
    <text evidence="8">The sequence shown here is derived from an EMBL/GenBank/DDBJ whole genome shotgun (WGS) entry which is preliminary data.</text>
</comment>
<dbReference type="PROSITE" id="PS50238">
    <property type="entry name" value="RHOGAP"/>
    <property type="match status" value="1"/>
</dbReference>
<feature type="region of interest" description="Disordered" evidence="5">
    <location>
        <begin position="369"/>
        <end position="392"/>
    </location>
</feature>
<dbReference type="GO" id="GO:0046872">
    <property type="term" value="F:metal ion binding"/>
    <property type="evidence" value="ECO:0007669"/>
    <property type="project" value="UniProtKB-KW"/>
</dbReference>
<dbReference type="InterPro" id="IPR008936">
    <property type="entry name" value="Rho_GTPase_activation_prot"/>
</dbReference>
<dbReference type="Pfam" id="PF00620">
    <property type="entry name" value="RhoGAP"/>
    <property type="match status" value="1"/>
</dbReference>
<keyword evidence="4" id="KW-0440">LIM domain</keyword>
<evidence type="ECO:0000256" key="3">
    <source>
        <dbReference type="ARBA" id="ARBA00022833"/>
    </source>
</evidence>
<dbReference type="InterPro" id="IPR001781">
    <property type="entry name" value="Znf_LIM"/>
</dbReference>
<evidence type="ECO:0000256" key="2">
    <source>
        <dbReference type="ARBA" id="ARBA00022723"/>
    </source>
</evidence>
<feature type="domain" description="LIM zinc-binding" evidence="6">
    <location>
        <begin position="16"/>
        <end position="83"/>
    </location>
</feature>
<dbReference type="Gene3D" id="2.10.110.10">
    <property type="entry name" value="Cysteine Rich Protein"/>
    <property type="match status" value="1"/>
</dbReference>
<evidence type="ECO:0000313" key="8">
    <source>
        <dbReference type="EMBL" id="KAK4521594.1"/>
    </source>
</evidence>
<organism evidence="8 9">
    <name type="scientific">Mucor velutinosus</name>
    <dbReference type="NCBI Taxonomy" id="708070"/>
    <lineage>
        <taxon>Eukaryota</taxon>
        <taxon>Fungi</taxon>
        <taxon>Fungi incertae sedis</taxon>
        <taxon>Mucoromycota</taxon>
        <taxon>Mucoromycotina</taxon>
        <taxon>Mucoromycetes</taxon>
        <taxon>Mucorales</taxon>
        <taxon>Mucorineae</taxon>
        <taxon>Mucoraceae</taxon>
        <taxon>Mucor</taxon>
    </lineage>
</organism>
<dbReference type="RefSeq" id="XP_064688260.1">
    <property type="nucleotide sequence ID" value="XM_064823435.1"/>
</dbReference>
<proteinExistence type="predicted"/>
<dbReference type="PANTHER" id="PTHR14963:SF7">
    <property type="entry name" value="RHO GTPASE-ACTIVATING PROTEIN 19"/>
    <property type="match status" value="1"/>
</dbReference>
<reference evidence="8 9" key="1">
    <citation type="submission" date="2022-11" db="EMBL/GenBank/DDBJ databases">
        <title>Mucor velutinosus strain NIH1002 WGS.</title>
        <authorList>
            <person name="Subramanian P."/>
            <person name="Mullikin J.C."/>
            <person name="Segre J.A."/>
            <person name="Zelazny A.M."/>
        </authorList>
    </citation>
    <scope>NUCLEOTIDE SEQUENCE [LARGE SCALE GENOMIC DNA]</scope>
    <source>
        <strain evidence="8 9">NIH1002</strain>
    </source>
</reference>
<keyword evidence="9" id="KW-1185">Reference proteome</keyword>
<dbReference type="GO" id="GO:0007165">
    <property type="term" value="P:signal transduction"/>
    <property type="evidence" value="ECO:0007669"/>
    <property type="project" value="InterPro"/>
</dbReference>
<sequence length="820" mass="93512">MDVIACQQHYYQHVQFKCHSCHGLIMNDAFCVIDDYKYHKQCLRCPGCTISSSSNMSHHPSQQLYRYNDRPYCRYHYSLIKGTECMGCGQTVFEQNETLENWHTECYMLKKYYHVELVDLQMPYDYTSRQQLEHTQDSFENLRYKIWHIASQFEDEATRMISDLAMARHPDQLLNTCQSLFAQISILFTVLDLLFVHVTHVSYIKQVQSLTQHLVFLLDATCPQQQHSSNEATENKAHITAKIATHIRHLVRLGLQQAMILERNFRLDIIDDMLALFIDKQCLKSLNLACLDHHLQLLDMAIARLLLFLDSGKRPDETLLYKPTINQHQHAPALSHQHTHKMVNDTLSKSNSISANTRTLSRMQTFKRALTTTSRRKNSSASSSNTSTSTTAATAKPLYISLPDVEQLHQYHATPPLSPPTTHATGTTTTLDAVVTLPELTLKQDCIIRHIALLHVESHVDDSVLMDDLLNGLSKKPASSSSPAASLWGKLKTHILTPTMEYPSQQQQQPQEQLPSPTMTTEKKIGVSLCNLSHGSLKSQASSSSCSSDSYERWKTKCPLIDACFSPQSLVPDFLKDCILALISQDITTEGIFRKSGNIRGLKDMCEALDSQPNRHKWLDFFQAQSNVQLAAFIKRFLRELPEPLLTWKLHRLFIMSSKATTLIGALSIMHYAICILPKPNRDILLTVLALLHWVAQHSAENKMDYENLARVMAPNILYTNQQKEKKQQSYDLKDISTCHGEIWVISTMIQHYEKFFQIPSDFAALLEHPRMMDYTCTNSVDLTSTRHFVKSYQHLLKIKKDAISTTLVLPPSPSHSSSK</sequence>
<dbReference type="GO" id="GO:0051056">
    <property type="term" value="P:regulation of small GTPase mediated signal transduction"/>
    <property type="evidence" value="ECO:0007669"/>
    <property type="project" value="TreeGrafter"/>
</dbReference>
<evidence type="ECO:0000313" key="9">
    <source>
        <dbReference type="Proteomes" id="UP001304243"/>
    </source>
</evidence>
<dbReference type="SUPFAM" id="SSF48350">
    <property type="entry name" value="GTPase activation domain, GAP"/>
    <property type="match status" value="1"/>
</dbReference>
<feature type="domain" description="Rho-GAP" evidence="7">
    <location>
        <begin position="558"/>
        <end position="757"/>
    </location>
</feature>
<dbReference type="GO" id="GO:0005096">
    <property type="term" value="F:GTPase activator activity"/>
    <property type="evidence" value="ECO:0007669"/>
    <property type="project" value="UniProtKB-KW"/>
</dbReference>
<dbReference type="CDD" id="cd08368">
    <property type="entry name" value="LIM"/>
    <property type="match status" value="1"/>
</dbReference>
<dbReference type="PANTHER" id="PTHR14963">
    <property type="entry name" value="RHO GTPASE ACTIVATING PROTEIN 18,19-RELATED"/>
    <property type="match status" value="1"/>
</dbReference>
<keyword evidence="2 4" id="KW-0479">Metal-binding</keyword>
<dbReference type="SMART" id="SM00324">
    <property type="entry name" value="RhoGAP"/>
    <property type="match status" value="1"/>
</dbReference>
<dbReference type="PROSITE" id="PS50023">
    <property type="entry name" value="LIM_DOMAIN_2"/>
    <property type="match status" value="1"/>
</dbReference>
<dbReference type="EMBL" id="JASEJX010000001">
    <property type="protein sequence ID" value="KAK4521594.1"/>
    <property type="molecule type" value="Genomic_DNA"/>
</dbReference>
<dbReference type="InterPro" id="IPR000198">
    <property type="entry name" value="RhoGAP_dom"/>
</dbReference>
<feature type="compositionally biased region" description="Low complexity" evidence="5">
    <location>
        <begin position="379"/>
        <end position="392"/>
    </location>
</feature>
<accession>A0AAN7DRP9</accession>
<gene>
    <name evidence="8" type="ORF">ATC70_004123</name>
</gene>
<dbReference type="Gene3D" id="1.10.555.10">
    <property type="entry name" value="Rho GTPase activation protein"/>
    <property type="match status" value="1"/>
</dbReference>
<keyword evidence="3 4" id="KW-0862">Zinc</keyword>
<evidence type="ECO:0008006" key="10">
    <source>
        <dbReference type="Google" id="ProtNLM"/>
    </source>
</evidence>
<evidence type="ECO:0000259" key="7">
    <source>
        <dbReference type="PROSITE" id="PS50238"/>
    </source>
</evidence>